<comment type="similarity">
    <text evidence="2">Belongs to the SYG1 (TC 2.A.94) family.</text>
</comment>
<name>I2H3F7_HENB6</name>
<keyword evidence="3 6" id="KW-0812">Transmembrane</keyword>
<evidence type="ECO:0000256" key="1">
    <source>
        <dbReference type="ARBA" id="ARBA00004141"/>
    </source>
</evidence>
<evidence type="ECO:0000313" key="10">
    <source>
        <dbReference type="Proteomes" id="UP000002866"/>
    </source>
</evidence>
<evidence type="ECO:0000256" key="4">
    <source>
        <dbReference type="ARBA" id="ARBA00022989"/>
    </source>
</evidence>
<dbReference type="STRING" id="1071380.I2H3F7"/>
<dbReference type="OrthoDB" id="9970435at2759"/>
<feature type="transmembrane region" description="Helical" evidence="6">
    <location>
        <begin position="388"/>
        <end position="408"/>
    </location>
</feature>
<evidence type="ECO:0000259" key="7">
    <source>
        <dbReference type="PROSITE" id="PS51380"/>
    </source>
</evidence>
<dbReference type="eggNOG" id="KOG1162">
    <property type="taxonomic scope" value="Eukaryota"/>
</dbReference>
<dbReference type="HOGENOM" id="CLU_006116_1_1_1"/>
<protein>
    <recommendedName>
        <fullName evidence="11">EXS domain-containing protein</fullName>
    </recommendedName>
</protein>
<dbReference type="Proteomes" id="UP000002866">
    <property type="component" value="Chromosome 4"/>
</dbReference>
<keyword evidence="10" id="KW-1185">Reference proteome</keyword>
<dbReference type="PROSITE" id="PS51380">
    <property type="entry name" value="EXS"/>
    <property type="match status" value="1"/>
</dbReference>
<dbReference type="PROSITE" id="PS51382">
    <property type="entry name" value="SPX"/>
    <property type="match status" value="1"/>
</dbReference>
<accession>I2H3F7</accession>
<feature type="transmembrane region" description="Helical" evidence="6">
    <location>
        <begin position="347"/>
        <end position="368"/>
    </location>
</feature>
<dbReference type="RefSeq" id="XP_004180428.1">
    <property type="nucleotide sequence ID" value="XM_004180380.1"/>
</dbReference>
<evidence type="ECO:0008006" key="11">
    <source>
        <dbReference type="Google" id="ProtNLM"/>
    </source>
</evidence>
<dbReference type="Pfam" id="PF03105">
    <property type="entry name" value="SPX"/>
    <property type="match status" value="1"/>
</dbReference>
<dbReference type="KEGG" id="tbl:TBLA_0D04120"/>
<dbReference type="GO" id="GO:0000822">
    <property type="term" value="F:inositol hexakisphosphate binding"/>
    <property type="evidence" value="ECO:0007669"/>
    <property type="project" value="TreeGrafter"/>
</dbReference>
<dbReference type="PANTHER" id="PTHR10783:SF103">
    <property type="entry name" value="SOLUTE CARRIER FAMILY 53 MEMBER 1"/>
    <property type="match status" value="1"/>
</dbReference>
<dbReference type="InParanoid" id="I2H3F7"/>
<dbReference type="AlphaFoldDB" id="I2H3F7"/>
<feature type="transmembrane region" description="Helical" evidence="6">
    <location>
        <begin position="678"/>
        <end position="700"/>
    </location>
</feature>
<dbReference type="GO" id="GO:0006817">
    <property type="term" value="P:phosphate ion transport"/>
    <property type="evidence" value="ECO:0007669"/>
    <property type="project" value="TreeGrafter"/>
</dbReference>
<dbReference type="InterPro" id="IPR004342">
    <property type="entry name" value="EXS_C"/>
</dbReference>
<feature type="transmembrane region" description="Helical" evidence="6">
    <location>
        <begin position="619"/>
        <end position="640"/>
    </location>
</feature>
<dbReference type="EMBL" id="HE806319">
    <property type="protein sequence ID" value="CCH60909.1"/>
    <property type="molecule type" value="Genomic_DNA"/>
</dbReference>
<organism evidence="9 10">
    <name type="scientific">Henningerozyma blattae (strain ATCC 34711 / CBS 6284 / DSM 70876 / NBRC 10599 / NRRL Y-10934 / UCD 77-7)</name>
    <name type="common">Yeast</name>
    <name type="synonym">Tetrapisispora blattae</name>
    <dbReference type="NCBI Taxonomy" id="1071380"/>
    <lineage>
        <taxon>Eukaryota</taxon>
        <taxon>Fungi</taxon>
        <taxon>Dikarya</taxon>
        <taxon>Ascomycota</taxon>
        <taxon>Saccharomycotina</taxon>
        <taxon>Saccharomycetes</taxon>
        <taxon>Saccharomycetales</taxon>
        <taxon>Saccharomycetaceae</taxon>
        <taxon>Henningerozyma</taxon>
    </lineage>
</organism>
<evidence type="ECO:0000256" key="6">
    <source>
        <dbReference type="SAM" id="Phobius"/>
    </source>
</evidence>
<dbReference type="PANTHER" id="PTHR10783">
    <property type="entry name" value="XENOTROPIC AND POLYTROPIC RETROVIRUS RECEPTOR 1-RELATED"/>
    <property type="match status" value="1"/>
</dbReference>
<dbReference type="InterPro" id="IPR004331">
    <property type="entry name" value="SPX_dom"/>
</dbReference>
<dbReference type="GO" id="GO:0016036">
    <property type="term" value="P:cellular response to phosphate starvation"/>
    <property type="evidence" value="ECO:0007669"/>
    <property type="project" value="TreeGrafter"/>
</dbReference>
<evidence type="ECO:0000313" key="9">
    <source>
        <dbReference type="EMBL" id="CCH60909.1"/>
    </source>
</evidence>
<evidence type="ECO:0000256" key="5">
    <source>
        <dbReference type="ARBA" id="ARBA00023136"/>
    </source>
</evidence>
<evidence type="ECO:0000256" key="3">
    <source>
        <dbReference type="ARBA" id="ARBA00022692"/>
    </source>
</evidence>
<feature type="transmembrane region" description="Helical" evidence="6">
    <location>
        <begin position="439"/>
        <end position="459"/>
    </location>
</feature>
<dbReference type="Pfam" id="PF03124">
    <property type="entry name" value="EXS"/>
    <property type="match status" value="1"/>
</dbReference>
<comment type="subcellular location">
    <subcellularLocation>
        <location evidence="1">Membrane</location>
        <topology evidence="1">Multi-pass membrane protein</topology>
    </subcellularLocation>
</comment>
<dbReference type="GO" id="GO:0005794">
    <property type="term" value="C:Golgi apparatus"/>
    <property type="evidence" value="ECO:0007669"/>
    <property type="project" value="TreeGrafter"/>
</dbReference>
<keyword evidence="4 6" id="KW-1133">Transmembrane helix</keyword>
<keyword evidence="5 6" id="KW-0472">Membrane</keyword>
<evidence type="ECO:0000256" key="2">
    <source>
        <dbReference type="ARBA" id="ARBA00009665"/>
    </source>
</evidence>
<reference evidence="9 10" key="1">
    <citation type="journal article" date="2011" name="Proc. Natl. Acad. Sci. U.S.A.">
        <title>Evolutionary erosion of yeast sex chromosomes by mating-type switching accidents.</title>
        <authorList>
            <person name="Gordon J.L."/>
            <person name="Armisen D."/>
            <person name="Proux-Wera E."/>
            <person name="Oheigeartaigh S.S."/>
            <person name="Byrne K.P."/>
            <person name="Wolfe K.H."/>
        </authorList>
    </citation>
    <scope>NUCLEOTIDE SEQUENCE [LARGE SCALE GENOMIC DNA]</scope>
    <source>
        <strain evidence="10">ATCC 34711 / CBS 6284 / DSM 70876 / NBRC 10599 / NRRL Y-10934 / UCD 77-7</strain>
    </source>
</reference>
<gene>
    <name evidence="9" type="primary">TBLA0D04120</name>
    <name evidence="9" type="ORF">TBLA_0D04120</name>
</gene>
<dbReference type="CDD" id="cd14475">
    <property type="entry name" value="SPX_SYG1_like"/>
    <property type="match status" value="1"/>
</dbReference>
<proteinExistence type="inferred from homology"/>
<evidence type="ECO:0000259" key="8">
    <source>
        <dbReference type="PROSITE" id="PS51382"/>
    </source>
</evidence>
<dbReference type="GO" id="GO:0005886">
    <property type="term" value="C:plasma membrane"/>
    <property type="evidence" value="ECO:0007669"/>
    <property type="project" value="TreeGrafter"/>
</dbReference>
<feature type="transmembrane region" description="Helical" evidence="6">
    <location>
        <begin position="523"/>
        <end position="545"/>
    </location>
</feature>
<feature type="transmembrane region" description="Helical" evidence="6">
    <location>
        <begin position="471"/>
        <end position="489"/>
    </location>
</feature>
<dbReference type="GeneID" id="14495945"/>
<sequence length="855" mass="98938">MIQEFLNGRKNISIIKLVKKLEVYKNEKIHSLPQKASFFLGPSSGSDQIIDAKKLKINEFVNDWLIDCQLTNINDFYLSLLDQCEERFKVLENQLSIYNLHMKLHHEATTTSLLTTSTSYDSIQQIATNPIEKHPHKNVWQCCKSFLFKNNLLPSLPIYLETWLFNKKNNLPLENCSIFNDQLHLDLKDSKSLLLDAILEFYLFLQLIKGFRTLNVMGIRKIIKKFDKIVNANEQLSFLLNCHKDYPLFYHHTNIKKPVTGANTPSTMDSFLQLKQSSSLLFNNLPELPTTNDPIIKWESIVAKWYSIDLINKNCPQERKLNQEILKKLTNEFSLNERVVHENNRSLIQIFTAGLGLGFSFATFIYTINILRINQLTINFKLLLPIWGGWFLFLLIAWLYMIDCFIWHRCGINYRFIMLGEIHTSHGTRFFNNDFATSFIPIKIYFLNFFTLPFSILMLKSFENNQLNPYFPIYIIMTLLLFICPNGIIPYWDKLVQSRKHILIGMIRLVMSGFFPVEFADFFWGVIFCSLGYSLGSLGMIYCVYSNDNGRDLCGVTHNSSIAALVCLPNFWRCMQCIRRYGDSKQWFPHIPNAIKYFIGVVSTAAFCAYRLGNYGGSFTAFFIWSSVINSIYVSIWDLLMDCTFFQPNSKNWLLRDDLYLAGSKHCVTGEYSLKKKWVYYAFIIFDVVIRFQWVFYVVASHELQLSSISSFILATTEILRRFVWVIFRVENEHVANVKLCRVTGEAPLPYPNISSQMHQSSSHETSTPPDILINDVENNLSSSNHSISSQALSECSTISSDMVSHIPIPINSLNDPQAITSGSMARSITWAHTSDFQRPRAFSSNKYQELNKKE</sequence>
<feature type="domain" description="EXS" evidence="7">
    <location>
        <begin position="553"/>
        <end position="761"/>
    </location>
</feature>
<feature type="domain" description="SPX" evidence="8">
    <location>
        <begin position="1"/>
        <end position="240"/>
    </location>
</feature>